<dbReference type="PROSITE" id="PS50940">
    <property type="entry name" value="CHIT_BIND_II"/>
    <property type="match status" value="1"/>
</dbReference>
<sequence>MVYRFVWDGKGYKIKRNILISNYEDGGEKMPHIESFIKSLKLSWVKKVLDNNLITEDAHFNTLLFCSDVGSLFFLNQKLNKNSDRLYKKVGDYLADGYVCYVACRACIEVTPNCEGFADGIYRNIHIPDQYEVYFECRDERNIYVGENPCQSNKAPYNGKCQDLFEIPSSNYQVGYGIDCSGRPNGNYKNDQGRYDIYYTCVNGNSTLTHCSSGKNFDTKTSFCQNPDNACAPCGSVSNGCL</sequence>
<dbReference type="GO" id="GO:0008061">
    <property type="term" value="F:chitin binding"/>
    <property type="evidence" value="ECO:0007669"/>
    <property type="project" value="InterPro"/>
</dbReference>
<dbReference type="AlphaFoldDB" id="A0A8S3T7J8"/>
<evidence type="ECO:0000313" key="3">
    <source>
        <dbReference type="Proteomes" id="UP000683360"/>
    </source>
</evidence>
<gene>
    <name evidence="2" type="ORF">MEDL_42458</name>
</gene>
<dbReference type="OrthoDB" id="6131869at2759"/>
<evidence type="ECO:0000259" key="1">
    <source>
        <dbReference type="PROSITE" id="PS50940"/>
    </source>
</evidence>
<name>A0A8S3T7J8_MYTED</name>
<dbReference type="InterPro" id="IPR002557">
    <property type="entry name" value="Chitin-bd_dom"/>
</dbReference>
<dbReference type="SUPFAM" id="SSF57625">
    <property type="entry name" value="Invertebrate chitin-binding proteins"/>
    <property type="match status" value="1"/>
</dbReference>
<feature type="domain" description="Chitin-binding type-2" evidence="1">
    <location>
        <begin position="177"/>
        <end position="233"/>
    </location>
</feature>
<evidence type="ECO:0000313" key="2">
    <source>
        <dbReference type="EMBL" id="CAG2229581.1"/>
    </source>
</evidence>
<dbReference type="EMBL" id="CAJPWZ010002031">
    <property type="protein sequence ID" value="CAG2229581.1"/>
    <property type="molecule type" value="Genomic_DNA"/>
</dbReference>
<dbReference type="GO" id="GO:0005576">
    <property type="term" value="C:extracellular region"/>
    <property type="evidence" value="ECO:0007669"/>
    <property type="project" value="InterPro"/>
</dbReference>
<dbReference type="Gene3D" id="2.170.140.10">
    <property type="entry name" value="Chitin binding domain"/>
    <property type="match status" value="1"/>
</dbReference>
<protein>
    <recommendedName>
        <fullName evidence="1">Chitin-binding type-2 domain-containing protein</fullName>
    </recommendedName>
</protein>
<accession>A0A8S3T7J8</accession>
<dbReference type="InterPro" id="IPR036508">
    <property type="entry name" value="Chitin-bd_dom_sf"/>
</dbReference>
<comment type="caution">
    <text evidence="2">The sequence shown here is derived from an EMBL/GenBank/DDBJ whole genome shotgun (WGS) entry which is preliminary data.</text>
</comment>
<dbReference type="Pfam" id="PF01607">
    <property type="entry name" value="CBM_14"/>
    <property type="match status" value="1"/>
</dbReference>
<reference evidence="2" key="1">
    <citation type="submission" date="2021-03" db="EMBL/GenBank/DDBJ databases">
        <authorList>
            <person name="Bekaert M."/>
        </authorList>
    </citation>
    <scope>NUCLEOTIDE SEQUENCE</scope>
</reference>
<dbReference type="Proteomes" id="UP000683360">
    <property type="component" value="Unassembled WGS sequence"/>
</dbReference>
<keyword evidence="3" id="KW-1185">Reference proteome</keyword>
<proteinExistence type="predicted"/>
<organism evidence="2 3">
    <name type="scientific">Mytilus edulis</name>
    <name type="common">Blue mussel</name>
    <dbReference type="NCBI Taxonomy" id="6550"/>
    <lineage>
        <taxon>Eukaryota</taxon>
        <taxon>Metazoa</taxon>
        <taxon>Spiralia</taxon>
        <taxon>Lophotrochozoa</taxon>
        <taxon>Mollusca</taxon>
        <taxon>Bivalvia</taxon>
        <taxon>Autobranchia</taxon>
        <taxon>Pteriomorphia</taxon>
        <taxon>Mytilida</taxon>
        <taxon>Mytiloidea</taxon>
        <taxon>Mytilidae</taxon>
        <taxon>Mytilinae</taxon>
        <taxon>Mytilus</taxon>
    </lineage>
</organism>